<dbReference type="GO" id="GO:0005634">
    <property type="term" value="C:nucleus"/>
    <property type="evidence" value="ECO:0007669"/>
    <property type="project" value="UniProtKB-SubCell"/>
</dbReference>
<dbReference type="Pfam" id="PF13358">
    <property type="entry name" value="DDE_3"/>
    <property type="match status" value="1"/>
</dbReference>
<comment type="subcellular location">
    <subcellularLocation>
        <location evidence="1">Nucleus</location>
    </subcellularLocation>
</comment>
<dbReference type="InterPro" id="IPR013099">
    <property type="entry name" value="K_chnl_dom"/>
</dbReference>
<dbReference type="GO" id="GO:0000978">
    <property type="term" value="F:RNA polymerase II cis-regulatory region sequence-specific DNA binding"/>
    <property type="evidence" value="ECO:0007669"/>
    <property type="project" value="TreeGrafter"/>
</dbReference>
<evidence type="ECO:0000259" key="12">
    <source>
        <dbReference type="PROSITE" id="PS50157"/>
    </source>
</evidence>
<dbReference type="Pfam" id="PF07885">
    <property type="entry name" value="Ion_trans_2"/>
    <property type="match status" value="1"/>
</dbReference>
<dbReference type="FunFam" id="3.30.160.60:FF:000036">
    <property type="entry name" value="GLI family zinc finger 3"/>
    <property type="match status" value="1"/>
</dbReference>
<evidence type="ECO:0000256" key="7">
    <source>
        <dbReference type="ARBA" id="ARBA00023125"/>
    </source>
</evidence>
<feature type="compositionally biased region" description="Low complexity" evidence="10">
    <location>
        <begin position="1171"/>
        <end position="1186"/>
    </location>
</feature>
<feature type="transmembrane region" description="Helical" evidence="11">
    <location>
        <begin position="152"/>
        <end position="169"/>
    </location>
</feature>
<evidence type="ECO:0000313" key="13">
    <source>
        <dbReference type="EMBL" id="CDG71427.1"/>
    </source>
</evidence>
<feature type="region of interest" description="Disordered" evidence="10">
    <location>
        <begin position="1024"/>
        <end position="1056"/>
    </location>
</feature>
<dbReference type="GO" id="GO:0008270">
    <property type="term" value="F:zinc ion binding"/>
    <property type="evidence" value="ECO:0007669"/>
    <property type="project" value="UniProtKB-KW"/>
</dbReference>
<dbReference type="FunFam" id="3.30.160.60:FF:000031">
    <property type="entry name" value="GLI family zinc finger 3"/>
    <property type="match status" value="1"/>
</dbReference>
<feature type="region of interest" description="Disordered" evidence="10">
    <location>
        <begin position="608"/>
        <end position="633"/>
    </location>
</feature>
<comment type="similarity">
    <text evidence="2">Belongs to the GLI C2H2-type zinc-finger protein family.</text>
</comment>
<proteinExistence type="evidence at transcript level"/>
<feature type="compositionally biased region" description="Polar residues" evidence="10">
    <location>
        <begin position="1041"/>
        <end position="1056"/>
    </location>
</feature>
<feature type="transmembrane region" description="Helical" evidence="11">
    <location>
        <begin position="214"/>
        <end position="234"/>
    </location>
</feature>
<feature type="region of interest" description="Disordered" evidence="10">
    <location>
        <begin position="986"/>
        <end position="1008"/>
    </location>
</feature>
<dbReference type="InterPro" id="IPR038717">
    <property type="entry name" value="Tc1-like_DDE_dom"/>
</dbReference>
<feature type="non-terminal residue" evidence="13">
    <location>
        <position position="1"/>
    </location>
</feature>
<dbReference type="Pfam" id="PF23561">
    <property type="entry name" value="zf-C2H2_15"/>
    <property type="match status" value="1"/>
</dbReference>
<organism evidence="13">
    <name type="scientific">Hydra vulgaris</name>
    <name type="common">Hydra</name>
    <name type="synonym">Hydra attenuata</name>
    <dbReference type="NCBI Taxonomy" id="6087"/>
    <lineage>
        <taxon>Eukaryota</taxon>
        <taxon>Metazoa</taxon>
        <taxon>Cnidaria</taxon>
        <taxon>Hydrozoa</taxon>
        <taxon>Hydroidolina</taxon>
        <taxon>Anthoathecata</taxon>
        <taxon>Aplanulata</taxon>
        <taxon>Hydridae</taxon>
        <taxon>Hydra</taxon>
    </lineage>
</organism>
<dbReference type="PROSITE" id="PS50157">
    <property type="entry name" value="ZINC_FINGER_C2H2_2"/>
    <property type="match status" value="4"/>
</dbReference>
<feature type="domain" description="C2H2-type" evidence="12">
    <location>
        <begin position="847"/>
        <end position="876"/>
    </location>
</feature>
<evidence type="ECO:0000256" key="3">
    <source>
        <dbReference type="ARBA" id="ARBA00022723"/>
    </source>
</evidence>
<feature type="domain" description="C2H2-type" evidence="12">
    <location>
        <begin position="908"/>
        <end position="934"/>
    </location>
</feature>
<evidence type="ECO:0000256" key="8">
    <source>
        <dbReference type="ARBA" id="ARBA00023242"/>
    </source>
</evidence>
<keyword evidence="6" id="KW-0862">Zinc</keyword>
<keyword evidence="11" id="KW-0472">Membrane</keyword>
<dbReference type="InterPro" id="IPR036397">
    <property type="entry name" value="RNaseH_sf"/>
</dbReference>
<evidence type="ECO:0000256" key="11">
    <source>
        <dbReference type="SAM" id="Phobius"/>
    </source>
</evidence>
<keyword evidence="4" id="KW-0677">Repeat</keyword>
<feature type="region of interest" description="Disordered" evidence="10">
    <location>
        <begin position="1163"/>
        <end position="1198"/>
    </location>
</feature>
<dbReference type="PANTHER" id="PTHR45718:SF8">
    <property type="entry name" value="GLIS FAMILY ZINC FINGER 2"/>
    <property type="match status" value="1"/>
</dbReference>
<dbReference type="OrthoDB" id="415460at2759"/>
<dbReference type="Pfam" id="PF00096">
    <property type="entry name" value="zf-C2H2"/>
    <property type="match status" value="2"/>
</dbReference>
<sequence>MYVNLLILCISSTHINTAIELQGIFWEVRPFIFQTADGYIDGIIPMIFKQGEYYCRNETLLNFTALLPSRKQYLDLLTSKTKYGTNELEKVSQNKAVWFPDDTNLINKSHEIFRGLRSFQLFKSDGIAVIVRRDMISLPYKLSRGILGCRQILILILMLSVIFGFSIWAAEARSNNLFSTFFIQGTITGMWWSVVSMTTVGYGDIVPKTIIGRIVASIWMLFSVILGCLITATLTEAITSLKYLDIYKKEVSVIQSSFEYHAAKNVHGAIAVPAESYENALDLVRNKKVFAALMNADVTAWYQAEIEDDSNPVPLRVVKILPATLYINCLITMNLSQSAKNAFNCMNKYVDEVYIRSVDQFRKLKKKNKSFQMNKQKDISSTNHNDLGEPKLQNYDRLVLKQNDSFQNPKQFFEEKRMAYNSSTVSDNMSALSWKNDLTVSKIHEPFENNIPFQTFKKAFDLTEDKYQTFSDHTDSYKILSNAVHNNYIAGLRRINSQDGRSISTATSLKSSFLDCESRNSGRFSNICHSGRYSGRGKKRTLSASPFSCELFDLAQIIRTSPNSLVAYVTSNDANGFISRGSGRNSSEASRASNGSFGHLNIGSLRSSPVGVSKSKNQHNYLNDSDLTNKSESQQNQFEIESSCIQNKINDGYLTSLLSNQNDFNKSQSLLPQTYFNFPENKSIILSSASVASQLTASNHSPFSQNVISTIPHPPVRQFRKVVYNEKDIKVEEKVLSNKDSPRKIEKESALIRNQTNLITNETKPSGDAESDGEEIDPVDLCCYWKNCNIKFDSQLQLVHHVNADHIQKNKKDCSCYWQGCSRGEKSFKAMYMLVVHVRRHTGEKPHKCHYKDCNKAYSRLENLKTHLRSHTGERPYLCEIPGCSKAFSNASDRAKHQNRTHSDVKQYGCKVNGCSKRYTDPSSLRKHMKTVHSVHVQPTKKPLYKSGKCFIRLHAIAGFQYTGLFLPNKNNKNDKALAITQTFNPPSSTVTTSAAPTPPCADTALSSSTTTAAPTHYTPITSFSTTPSSSFDRGELPFSETKSSENQFSRKNNNEITKGFSSNQVYFDSTCQSNMQQSENTIQRNICPSPVYNNEYTAVLNEDLSYFTPEFNCNISVRDPEVQVQPVSLQLSNRYVKSMNLAPEELVNRRYSIMQNRDLSKRRVSNGSDGSLESNYSSGYESYSNSRRESDMSLQSISERRGSNHFLDTVPQSYQKSIPNPQPCLKNVVNPRSCQKNIVKYLIGDKASKENNCYESDLCNQYTDQSNKVSVCNGLRSNYFPSSKSSEKLSPLDHQKSIESCINKSSNKKFNQRSTKFRRCSEPIEVTSLIESTPRRHSMTFYNKLPLAPKMNLPNVETKSKSSSTFQKDETEELLLRLIQNSDSLLKKSDIENLLVTHQKHLFPQNEISFAKKQDETDSRMVDGDYYHTSTCLSSRYNQAETLTIQKTVSKGIHEKFVRRPPRKEYNIKYTTKTIKHGGCQVMAWGCFSWFGLGPIFWIKDIMDATAYVKLLQEVMLPYAKEEMPLKWIFMQDNDPKHTSRKAKNWFVENKVEVMNWPAQSPDLNPIENLWGDVKRAVSLSRPANKEKLWRAVEAAWRAIPLERCRHLIESWPRRCKAVLKNKGHGTKY</sequence>
<dbReference type="InterPro" id="IPR036236">
    <property type="entry name" value="Znf_C2H2_sf"/>
</dbReference>
<feature type="domain" description="C2H2-type" evidence="12">
    <location>
        <begin position="819"/>
        <end position="846"/>
    </location>
</feature>
<dbReference type="InterPro" id="IPR043359">
    <property type="entry name" value="GLI-like"/>
</dbReference>
<keyword evidence="11" id="KW-0812">Transmembrane</keyword>
<reference evidence="13" key="1">
    <citation type="journal article" date="2013" name="Genome Biol. Evol.">
        <title>Punctuated emergences of genetic and phenotypic innovations in eumetazoan, bilaterian, euteleostome, and hominidae ancestors.</title>
        <authorList>
            <person name="Wenger Y."/>
            <person name="Galliot B."/>
        </authorList>
    </citation>
    <scope>NUCLEOTIDE SEQUENCE</scope>
    <source>
        <tissue evidence="13">Whole animals</tissue>
    </source>
</reference>
<keyword evidence="8" id="KW-0539">Nucleus</keyword>
<evidence type="ECO:0000256" key="4">
    <source>
        <dbReference type="ARBA" id="ARBA00022737"/>
    </source>
</evidence>
<evidence type="ECO:0000256" key="5">
    <source>
        <dbReference type="ARBA" id="ARBA00022771"/>
    </source>
</evidence>
<dbReference type="FunFam" id="3.30.160.60:FF:000048">
    <property type="entry name" value="GLI family zinc finger 3"/>
    <property type="match status" value="1"/>
</dbReference>
<evidence type="ECO:0000256" key="2">
    <source>
        <dbReference type="ARBA" id="ARBA00010831"/>
    </source>
</evidence>
<keyword evidence="5 9" id="KW-0863">Zinc-finger</keyword>
<keyword evidence="11" id="KW-1133">Transmembrane helix</keyword>
<feature type="transmembrane region" description="Helical" evidence="11">
    <location>
        <begin position="181"/>
        <end position="202"/>
    </location>
</feature>
<dbReference type="SMART" id="SM00355">
    <property type="entry name" value="ZnF_C2H2"/>
    <property type="match status" value="5"/>
</dbReference>
<keyword evidence="7" id="KW-0238">DNA-binding</keyword>
<dbReference type="InterPro" id="IPR056436">
    <property type="entry name" value="Znf-C2H2_ZIC1-5/GLI1-3-like"/>
</dbReference>
<feature type="compositionally biased region" description="Polar residues" evidence="10">
    <location>
        <begin position="614"/>
        <end position="633"/>
    </location>
</feature>
<dbReference type="Gene3D" id="1.10.287.70">
    <property type="match status" value="1"/>
</dbReference>
<feature type="domain" description="C2H2-type" evidence="12">
    <location>
        <begin position="877"/>
        <end position="907"/>
    </location>
</feature>
<evidence type="ECO:0000256" key="1">
    <source>
        <dbReference type="ARBA" id="ARBA00004123"/>
    </source>
</evidence>
<evidence type="ECO:0000256" key="6">
    <source>
        <dbReference type="ARBA" id="ARBA00022833"/>
    </source>
</evidence>
<dbReference type="SUPFAM" id="SSF57667">
    <property type="entry name" value="beta-beta-alpha zinc fingers"/>
    <property type="match status" value="3"/>
</dbReference>
<dbReference type="PANTHER" id="PTHR45718">
    <property type="entry name" value="TRANSCRIPTIONAL ACTIVATOR CUBITUS INTERRUPTUS"/>
    <property type="match status" value="1"/>
</dbReference>
<gene>
    <name evidence="13" type="primary">GLI3</name>
</gene>
<dbReference type="GO" id="GO:0000981">
    <property type="term" value="F:DNA-binding transcription factor activity, RNA polymerase II-specific"/>
    <property type="evidence" value="ECO:0007669"/>
    <property type="project" value="TreeGrafter"/>
</dbReference>
<evidence type="ECO:0000256" key="10">
    <source>
        <dbReference type="SAM" id="MobiDB-lite"/>
    </source>
</evidence>
<dbReference type="Gene3D" id="3.30.160.60">
    <property type="entry name" value="Classic Zinc Finger"/>
    <property type="match status" value="5"/>
</dbReference>
<accession>T2MHM9</accession>
<dbReference type="EMBL" id="HAAD01005195">
    <property type="protein sequence ID" value="CDG71427.1"/>
    <property type="molecule type" value="mRNA"/>
</dbReference>
<dbReference type="Gene3D" id="3.30.420.10">
    <property type="entry name" value="Ribonuclease H-like superfamily/Ribonuclease H"/>
    <property type="match status" value="1"/>
</dbReference>
<protein>
    <submittedName>
        <fullName evidence="13">Transcriptional activator GLI3</fullName>
    </submittedName>
</protein>
<keyword evidence="3" id="KW-0479">Metal-binding</keyword>
<dbReference type="InterPro" id="IPR013087">
    <property type="entry name" value="Znf_C2H2_type"/>
</dbReference>
<dbReference type="PROSITE" id="PS00028">
    <property type="entry name" value="ZINC_FINGER_C2H2_1"/>
    <property type="match status" value="4"/>
</dbReference>
<dbReference type="SUPFAM" id="SSF81324">
    <property type="entry name" value="Voltage-gated potassium channels"/>
    <property type="match status" value="1"/>
</dbReference>
<name>T2MHM9_HYDVU</name>
<evidence type="ECO:0000256" key="9">
    <source>
        <dbReference type="PROSITE-ProRule" id="PRU00042"/>
    </source>
</evidence>